<sequence>MRGALKTAMKDRDRLAASAIRSGLGAIDNAEAVPDQPATHADGDSPIAGAVVGLGATEAARRELTVEDVHEVLRTEVTERREAAIEIEAGGRADRAADLRHEADVLERFLD</sequence>
<dbReference type="Proteomes" id="UP000030011">
    <property type="component" value="Unassembled WGS sequence"/>
</dbReference>
<protein>
    <recommendedName>
        <fullName evidence="4">GatB/YqeY</fullName>
    </recommendedName>
</protein>
<dbReference type="EMBL" id="AVPK01000006">
    <property type="protein sequence ID" value="KGN37101.1"/>
    <property type="molecule type" value="Genomic_DNA"/>
</dbReference>
<dbReference type="PANTHER" id="PTHR28055">
    <property type="entry name" value="ALTERED INHERITANCE OF MITOCHONDRIA PROTEIN 41, MITOCHONDRIAL"/>
    <property type="match status" value="1"/>
</dbReference>
<dbReference type="GO" id="GO:0016884">
    <property type="term" value="F:carbon-nitrogen ligase activity, with glutamine as amido-N-donor"/>
    <property type="evidence" value="ECO:0007669"/>
    <property type="project" value="InterPro"/>
</dbReference>
<dbReference type="Pfam" id="PF09424">
    <property type="entry name" value="YqeY"/>
    <property type="match status" value="1"/>
</dbReference>
<reference evidence="2 3" key="1">
    <citation type="submission" date="2013-08" db="EMBL/GenBank/DDBJ databases">
        <title>The genome sequence of Knoellia subterranea.</title>
        <authorList>
            <person name="Zhu W."/>
            <person name="Wang G."/>
        </authorList>
    </citation>
    <scope>NUCLEOTIDE SEQUENCE [LARGE SCALE GENOMIC DNA]</scope>
    <source>
        <strain evidence="2 3">KCTC 19937</strain>
    </source>
</reference>
<dbReference type="STRING" id="1385521.N803_14655"/>
<keyword evidence="3" id="KW-1185">Reference proteome</keyword>
<evidence type="ECO:0000256" key="1">
    <source>
        <dbReference type="SAM" id="MobiDB-lite"/>
    </source>
</evidence>
<evidence type="ECO:0000313" key="2">
    <source>
        <dbReference type="EMBL" id="KGN37101.1"/>
    </source>
</evidence>
<dbReference type="InterPro" id="IPR042184">
    <property type="entry name" value="YqeY/Aim41_N"/>
</dbReference>
<dbReference type="PANTHER" id="PTHR28055:SF1">
    <property type="entry name" value="ALTERED INHERITANCE OF MITOCHONDRIA PROTEIN 41, MITOCHONDRIAL"/>
    <property type="match status" value="1"/>
</dbReference>
<organism evidence="2 3">
    <name type="scientific">Knoellia subterranea KCTC 19937</name>
    <dbReference type="NCBI Taxonomy" id="1385521"/>
    <lineage>
        <taxon>Bacteria</taxon>
        <taxon>Bacillati</taxon>
        <taxon>Actinomycetota</taxon>
        <taxon>Actinomycetes</taxon>
        <taxon>Micrococcales</taxon>
        <taxon>Intrasporangiaceae</taxon>
        <taxon>Knoellia</taxon>
    </lineage>
</organism>
<dbReference type="InterPro" id="IPR019004">
    <property type="entry name" value="YqeY/Aim41"/>
</dbReference>
<gene>
    <name evidence="2" type="ORF">N803_14655</name>
</gene>
<feature type="region of interest" description="Disordered" evidence="1">
    <location>
        <begin position="27"/>
        <end position="49"/>
    </location>
</feature>
<comment type="caution">
    <text evidence="2">The sequence shown here is derived from an EMBL/GenBank/DDBJ whole genome shotgun (WGS) entry which is preliminary data.</text>
</comment>
<dbReference type="InterPro" id="IPR003789">
    <property type="entry name" value="Asn/Gln_tRNA_amidoTrase-B-like"/>
</dbReference>
<proteinExistence type="predicted"/>
<accession>A0A0A0JNA4</accession>
<dbReference type="AlphaFoldDB" id="A0A0A0JNA4"/>
<evidence type="ECO:0000313" key="3">
    <source>
        <dbReference type="Proteomes" id="UP000030011"/>
    </source>
</evidence>
<name>A0A0A0JNA4_9MICO</name>
<dbReference type="eggNOG" id="COG1610">
    <property type="taxonomic scope" value="Bacteria"/>
</dbReference>
<evidence type="ECO:0008006" key="4">
    <source>
        <dbReference type="Google" id="ProtNLM"/>
    </source>
</evidence>
<dbReference type="Gene3D" id="1.10.1510.10">
    <property type="entry name" value="Uncharacterised protein YqeY/AIM41 PF09424, N-terminal domain"/>
    <property type="match status" value="1"/>
</dbReference>
<dbReference type="SUPFAM" id="SSF89095">
    <property type="entry name" value="GatB/YqeY motif"/>
    <property type="match status" value="1"/>
</dbReference>